<feature type="domain" description="Methyltransferase type 11" evidence="2">
    <location>
        <begin position="46"/>
        <end position="93"/>
    </location>
</feature>
<organism evidence="3 4">
    <name type="scientific">Paenibacillus larvae subsp. pulvifaciens</name>
    <dbReference type="NCBI Taxonomy" id="1477"/>
    <lineage>
        <taxon>Bacteria</taxon>
        <taxon>Bacillati</taxon>
        <taxon>Bacillota</taxon>
        <taxon>Bacilli</taxon>
        <taxon>Bacillales</taxon>
        <taxon>Paenibacillaceae</taxon>
        <taxon>Paenibacillus</taxon>
    </lineage>
</organism>
<dbReference type="Gene3D" id="3.40.50.150">
    <property type="entry name" value="Vaccinia Virus protein VP39"/>
    <property type="match status" value="1"/>
</dbReference>
<gene>
    <name evidence="3" type="ORF">B7C51_01200</name>
</gene>
<feature type="compositionally biased region" description="Basic and acidic residues" evidence="1">
    <location>
        <begin position="222"/>
        <end position="247"/>
    </location>
</feature>
<dbReference type="InterPro" id="IPR013216">
    <property type="entry name" value="Methyltransf_11"/>
</dbReference>
<name>A0A1V0UP20_9BACL</name>
<evidence type="ECO:0000256" key="1">
    <source>
        <dbReference type="SAM" id="MobiDB-lite"/>
    </source>
</evidence>
<evidence type="ECO:0000313" key="4">
    <source>
        <dbReference type="Proteomes" id="UP000192727"/>
    </source>
</evidence>
<dbReference type="GO" id="GO:0008757">
    <property type="term" value="F:S-adenosylmethionine-dependent methyltransferase activity"/>
    <property type="evidence" value="ECO:0007669"/>
    <property type="project" value="InterPro"/>
</dbReference>
<dbReference type="InterPro" id="IPR029063">
    <property type="entry name" value="SAM-dependent_MTases_sf"/>
</dbReference>
<sequence>MTTSIRCIKPGGNEGRNMRVDLGCGLQKHPDTWGLDKVEYSGVDAVCDFNKGIPLEDQSVDFLLAAHSLQYANDLMFVMEEIYRVCKHKAVVCILAPYANNGYHQANPYYRYLFNEHTPRYLTRDIYEVAEYGYKKEPLSAFNPNPSLIIDFRLIRQEFFYMPEYATPLYEEEDRIILRQSQLNVVDEIMFHFAVIKEPISKEELGEMSRRNLEEPVAATFKRDSGHSGELLKIEQQESPAREESVPLHRTRAAARGSLKPSGKQRGKRRSFHTRQHRRKRERVQKRME</sequence>
<evidence type="ECO:0000259" key="2">
    <source>
        <dbReference type="Pfam" id="PF08241"/>
    </source>
</evidence>
<feature type="region of interest" description="Disordered" evidence="1">
    <location>
        <begin position="222"/>
        <end position="289"/>
    </location>
</feature>
<reference evidence="3 4" key="1">
    <citation type="submission" date="2017-03" db="EMBL/GenBank/DDBJ databases">
        <title>Paenibacillus larvae genome sequencing.</title>
        <authorList>
            <person name="Dingman D.W."/>
        </authorList>
    </citation>
    <scope>NUCLEOTIDE SEQUENCE [LARGE SCALE GENOMIC DNA]</scope>
    <source>
        <strain evidence="3 4">SAG 10367</strain>
    </source>
</reference>
<dbReference type="Proteomes" id="UP000192727">
    <property type="component" value="Chromosome"/>
</dbReference>
<accession>A0A1V0UP20</accession>
<evidence type="ECO:0000313" key="3">
    <source>
        <dbReference type="EMBL" id="ARF66722.1"/>
    </source>
</evidence>
<protein>
    <recommendedName>
        <fullName evidence="2">Methyltransferase type 11 domain-containing protein</fullName>
    </recommendedName>
</protein>
<dbReference type="SUPFAM" id="SSF53335">
    <property type="entry name" value="S-adenosyl-L-methionine-dependent methyltransferases"/>
    <property type="match status" value="1"/>
</dbReference>
<dbReference type="EMBL" id="CP020557">
    <property type="protein sequence ID" value="ARF66722.1"/>
    <property type="molecule type" value="Genomic_DNA"/>
</dbReference>
<proteinExistence type="predicted"/>
<dbReference type="Pfam" id="PF08241">
    <property type="entry name" value="Methyltransf_11"/>
    <property type="match status" value="1"/>
</dbReference>
<feature type="compositionally biased region" description="Basic residues" evidence="1">
    <location>
        <begin position="263"/>
        <end position="289"/>
    </location>
</feature>
<dbReference type="AlphaFoldDB" id="A0A1V0UP20"/>